<organism evidence="1 2">
    <name type="scientific">Vibrio jasicida</name>
    <dbReference type="NCBI Taxonomy" id="766224"/>
    <lineage>
        <taxon>Bacteria</taxon>
        <taxon>Pseudomonadati</taxon>
        <taxon>Pseudomonadota</taxon>
        <taxon>Gammaproteobacteria</taxon>
        <taxon>Vibrionales</taxon>
        <taxon>Vibrionaceae</taxon>
        <taxon>Vibrio</taxon>
    </lineage>
</organism>
<reference evidence="1 2" key="1">
    <citation type="submission" date="2024-10" db="EMBL/GenBank/DDBJ databases">
        <authorList>
            <person name="Yibar A."/>
            <person name="Saticioglu I.B."/>
            <person name="Duman M."/>
            <person name="Ajmi N."/>
            <person name="Gurler F."/>
            <person name="Ay H."/>
            <person name="Onuk E."/>
            <person name="Guler S."/>
            <person name="Romalde J.L."/>
        </authorList>
    </citation>
    <scope>NUCLEOTIDE SEQUENCE [LARGE SCALE GENOMIC DNA]</scope>
    <source>
        <strain evidence="1 2">1-TCBS-A</strain>
    </source>
</reference>
<dbReference type="RefSeq" id="WP_394633198.1">
    <property type="nucleotide sequence ID" value="NZ_JBIHSE010000004.1"/>
</dbReference>
<dbReference type="EMBL" id="JBIHSE010000004">
    <property type="protein sequence ID" value="MFH0274895.1"/>
    <property type="molecule type" value="Genomic_DNA"/>
</dbReference>
<name>A0ABW7JEU2_9VIBR</name>
<dbReference type="Proteomes" id="UP001607221">
    <property type="component" value="Unassembled WGS sequence"/>
</dbReference>
<dbReference type="InterPro" id="IPR019708">
    <property type="entry name" value="Phage_HP1_Orf24"/>
</dbReference>
<sequence length="152" mass="16654">MPQFSGLEVDVSVGDKDITVKKVTVSITDNSKTATSKGVPDGDLPGSVEGTVTFEMDTYNFNIYSDMAKKAGSWRGIEPFDFMSYMKKANSDLSLKIEAFGLKPKVTDLLDADTDSEDALIHKIEHNITSSDFVRVNGVPILKESETEHISN</sequence>
<accession>A0ABW7JEU2</accession>
<proteinExistence type="predicted"/>
<keyword evidence="2" id="KW-1185">Reference proteome</keyword>
<gene>
    <name evidence="1" type="ORF">ACGRHZ_26840</name>
</gene>
<evidence type="ECO:0000313" key="2">
    <source>
        <dbReference type="Proteomes" id="UP001607221"/>
    </source>
</evidence>
<protein>
    <submittedName>
        <fullName evidence="1">Phage protein</fullName>
    </submittedName>
</protein>
<comment type="caution">
    <text evidence="1">The sequence shown here is derived from an EMBL/GenBank/DDBJ whole genome shotgun (WGS) entry which is preliminary data.</text>
</comment>
<evidence type="ECO:0000313" key="1">
    <source>
        <dbReference type="EMBL" id="MFH0274895.1"/>
    </source>
</evidence>
<dbReference type="Pfam" id="PF10772">
    <property type="entry name" value="Phage_HP1_Orf24"/>
    <property type="match status" value="1"/>
</dbReference>